<dbReference type="EMBL" id="SRMB01000001">
    <property type="protein sequence ID" value="TGE29823.1"/>
    <property type="molecule type" value="Genomic_DNA"/>
</dbReference>
<proteinExistence type="predicted"/>
<evidence type="ECO:0008006" key="3">
    <source>
        <dbReference type="Google" id="ProtNLM"/>
    </source>
</evidence>
<accession>A0A4Z0QKP8</accession>
<protein>
    <recommendedName>
        <fullName evidence="3">Peptidase C39-like domain-containing protein</fullName>
    </recommendedName>
</protein>
<keyword evidence="2" id="KW-1185">Reference proteome</keyword>
<gene>
    <name evidence="1" type="ORF">E5K02_10290</name>
</gene>
<name>A0A4Z0QKP8_9BACT</name>
<evidence type="ECO:0000313" key="1">
    <source>
        <dbReference type="EMBL" id="TGE29823.1"/>
    </source>
</evidence>
<dbReference type="RefSeq" id="WP_135394629.1">
    <property type="nucleotide sequence ID" value="NZ_SRMB01000001.1"/>
</dbReference>
<sequence>MKPLTQLYTVAEHGIGDCLRTAFACVLDKEKPNDLPLFTYNEDLTEAGPGWFLDLIHWFREQGYELDTVNLKAIREGREMAPGTLELLDGYYVASGVSPRTYPDGTIMHHAVVAHGRNMEIVHDPHPSREGLKDLPEMAYTLTPCQ</sequence>
<reference evidence="1 2" key="1">
    <citation type="submission" date="2019-04" db="EMBL/GenBank/DDBJ databases">
        <authorList>
            <person name="Feng G."/>
            <person name="Zhang J."/>
            <person name="Zhu H."/>
        </authorList>
    </citation>
    <scope>NUCLEOTIDE SEQUENCE [LARGE SCALE GENOMIC DNA]</scope>
    <source>
        <strain evidence="1 2">9PBR-1</strain>
    </source>
</reference>
<dbReference type="AlphaFoldDB" id="A0A4Z0QKP8"/>
<dbReference type="Proteomes" id="UP000298471">
    <property type="component" value="Unassembled WGS sequence"/>
</dbReference>
<organism evidence="1 2">
    <name type="scientific">Hymenobacter metallicola</name>
    <dbReference type="NCBI Taxonomy" id="2563114"/>
    <lineage>
        <taxon>Bacteria</taxon>
        <taxon>Pseudomonadati</taxon>
        <taxon>Bacteroidota</taxon>
        <taxon>Cytophagia</taxon>
        <taxon>Cytophagales</taxon>
        <taxon>Hymenobacteraceae</taxon>
        <taxon>Hymenobacter</taxon>
    </lineage>
</organism>
<evidence type="ECO:0000313" key="2">
    <source>
        <dbReference type="Proteomes" id="UP000298471"/>
    </source>
</evidence>
<comment type="caution">
    <text evidence="1">The sequence shown here is derived from an EMBL/GenBank/DDBJ whole genome shotgun (WGS) entry which is preliminary data.</text>
</comment>
<dbReference type="OrthoDB" id="1495490at2"/>